<feature type="region of interest" description="Disordered" evidence="1">
    <location>
        <begin position="536"/>
        <end position="634"/>
    </location>
</feature>
<keyword evidence="3" id="KW-1185">Reference proteome</keyword>
<reference evidence="2 3" key="1">
    <citation type="submission" date="2020-07" db="EMBL/GenBank/DDBJ databases">
        <title>Comparative genomics of pyrophilous fungi reveals a link between fire events and developmental genes.</title>
        <authorList>
            <consortium name="DOE Joint Genome Institute"/>
            <person name="Steindorff A.S."/>
            <person name="Carver A."/>
            <person name="Calhoun S."/>
            <person name="Stillman K."/>
            <person name="Liu H."/>
            <person name="Lipzen A."/>
            <person name="Pangilinan J."/>
            <person name="Labutti K."/>
            <person name="Bruns T.D."/>
            <person name="Grigoriev I.V."/>
        </authorList>
    </citation>
    <scope>NUCLEOTIDE SEQUENCE [LARGE SCALE GENOMIC DNA]</scope>
    <source>
        <strain evidence="2 3">CBS 144469</strain>
    </source>
</reference>
<dbReference type="AlphaFoldDB" id="A0A8H6HFK8"/>
<evidence type="ECO:0000313" key="2">
    <source>
        <dbReference type="EMBL" id="KAF6746115.1"/>
    </source>
</evidence>
<comment type="caution">
    <text evidence="2">The sequence shown here is derived from an EMBL/GenBank/DDBJ whole genome shotgun (WGS) entry which is preliminary data.</text>
</comment>
<feature type="compositionally biased region" description="Acidic residues" evidence="1">
    <location>
        <begin position="563"/>
        <end position="572"/>
    </location>
</feature>
<accession>A0A8H6HFK8</accession>
<dbReference type="OrthoDB" id="3132289at2759"/>
<feature type="region of interest" description="Disordered" evidence="1">
    <location>
        <begin position="106"/>
        <end position="210"/>
    </location>
</feature>
<evidence type="ECO:0000313" key="3">
    <source>
        <dbReference type="Proteomes" id="UP000521943"/>
    </source>
</evidence>
<organism evidence="2 3">
    <name type="scientific">Ephemerocybe angulata</name>
    <dbReference type="NCBI Taxonomy" id="980116"/>
    <lineage>
        <taxon>Eukaryota</taxon>
        <taxon>Fungi</taxon>
        <taxon>Dikarya</taxon>
        <taxon>Basidiomycota</taxon>
        <taxon>Agaricomycotina</taxon>
        <taxon>Agaricomycetes</taxon>
        <taxon>Agaricomycetidae</taxon>
        <taxon>Agaricales</taxon>
        <taxon>Agaricineae</taxon>
        <taxon>Psathyrellaceae</taxon>
        <taxon>Ephemerocybe</taxon>
    </lineage>
</organism>
<feature type="compositionally biased region" description="Basic and acidic residues" evidence="1">
    <location>
        <begin position="609"/>
        <end position="623"/>
    </location>
</feature>
<protein>
    <submittedName>
        <fullName evidence="2">Uncharacterized protein</fullName>
    </submittedName>
</protein>
<feature type="region of interest" description="Disordered" evidence="1">
    <location>
        <begin position="243"/>
        <end position="464"/>
    </location>
</feature>
<feature type="compositionally biased region" description="Polar residues" evidence="1">
    <location>
        <begin position="179"/>
        <end position="191"/>
    </location>
</feature>
<feature type="compositionally biased region" description="Basic residues" evidence="1">
    <location>
        <begin position="249"/>
        <end position="265"/>
    </location>
</feature>
<dbReference type="EMBL" id="JACGCI010000096">
    <property type="protein sequence ID" value="KAF6746115.1"/>
    <property type="molecule type" value="Genomic_DNA"/>
</dbReference>
<feature type="region of interest" description="Disordered" evidence="1">
    <location>
        <begin position="1047"/>
        <end position="1087"/>
    </location>
</feature>
<proteinExistence type="predicted"/>
<name>A0A8H6HFK8_9AGAR</name>
<dbReference type="Proteomes" id="UP000521943">
    <property type="component" value="Unassembled WGS sequence"/>
</dbReference>
<feature type="compositionally biased region" description="Low complexity" evidence="1">
    <location>
        <begin position="1074"/>
        <end position="1087"/>
    </location>
</feature>
<evidence type="ECO:0000256" key="1">
    <source>
        <dbReference type="SAM" id="MobiDB-lite"/>
    </source>
</evidence>
<feature type="region of interest" description="Disordered" evidence="1">
    <location>
        <begin position="646"/>
        <end position="684"/>
    </location>
</feature>
<feature type="compositionally biased region" description="Acidic residues" evidence="1">
    <location>
        <begin position="580"/>
        <end position="589"/>
    </location>
</feature>
<feature type="compositionally biased region" description="Low complexity" evidence="1">
    <location>
        <begin position="339"/>
        <end position="350"/>
    </location>
</feature>
<feature type="compositionally biased region" description="Polar residues" evidence="1">
    <location>
        <begin position="199"/>
        <end position="209"/>
    </location>
</feature>
<sequence length="1087" mass="116246">MVKQYYVTSMIELQGLAGIFLEEIYKASYRKSVEEQIYVVGILTTIFEYAAEHKVGVSRELGPLITAAGKALRSHAQSGSQGGFFIDVKTDSPFCDYRVKTARDTVPITKSGPPIAAKRADSQSTTSKRKAADTDNDSGSNKVTLPRKEIANPLLQQSKKRKVGRQQLAITPHSHSRSDTPITTTSHQSLATGPPPSNAPSSTGTSVNLERSEHGHLKVQSDMGTKPAVVKGAAMVLVMGTANSGAKKGGTKAKGKGVAKQKLKPKSAETITDSDVEIIDEPTPRATRKPGTSTTAQSKPVYRKKPPTEPSPESPTAMDVDEDEPPLPQTRPRGRPTVARRASSRPATRASSRRRSMSQDSSHAPPPPRPTGPSTSEPGGDRAPKLNARTRASSRRRSISRDPTRPPPPPRPTAPSTSEPRGNWAPKFNARTRASSRRRSISRDPTRPPPPPRPTAPSTSESGGLRAAKLNARNALGELIGKNYHLTGKHRCITCQRLANPLCLSPPVDSAISAWACEFCRMRRKGCRHPADPDFEGGVVEGSEGGAEVSGEEDGDVGRAEGEAEVSGEEDGDVGRAEGEAEVSGEEDGDVGRAEGGAEESSRSGSVHVKRDAKGHSQMDTKKTGTGAMDMAREGGRDNMMLVDSMDTTMGGTGGRVPEESQQGGPRTRSKRRRVLEGNDDADPSLDDVRIFHLPSTMSAIYTPDMTKKFPQVGSEVLIGKEPAILVSRGKEFELTHEQPYTAVAQLANKTAHLDSGLRETNSKIHALIHQAPAHRTPEAQQVIVGHILDLGRNIDALRDEAVNGEQVSAEIARQLVPIQAGLALRQDYSEGLLQALPPIQRDLQALRDDRDERSHGDTTGFIITSIDKMDGRLAVIEDIAEGVKSTSSRMDKLLSQIEDVSTAQLEFRITINQRLSAISSVLNTFVTNSLGHIQNQTQSLSEAFMTCGILQNPTMNPQYPGSPGNHPLNDIDLFHIPPGSMNPIPDQMSPSTNLTSRNAMNTDVSSTSLMPTGGFNQYGSDYINPSSASAGGVGSTYGGGSYSGGYPSTSSGSGRHIQQHPISGDRTMLGDTSVHSSSTASSSDSS</sequence>
<gene>
    <name evidence="2" type="ORF">DFP72DRAFT_855756</name>
</gene>